<dbReference type="RefSeq" id="WP_187466150.1">
    <property type="nucleotide sequence ID" value="NZ_JACSIT010000090.1"/>
</dbReference>
<proteinExistence type="predicted"/>
<feature type="signal peptide" evidence="1">
    <location>
        <begin position="1"/>
        <end position="30"/>
    </location>
</feature>
<accession>A0A923T731</accession>
<reference evidence="2" key="1">
    <citation type="submission" date="2020-08" db="EMBL/GenBank/DDBJ databases">
        <title>Lewinella bacteria from marine environments.</title>
        <authorList>
            <person name="Zhong Y."/>
        </authorList>
    </citation>
    <scope>NUCLEOTIDE SEQUENCE</scope>
    <source>
        <strain evidence="2">KCTC 42187</strain>
    </source>
</reference>
<dbReference type="InterPro" id="IPR019861">
    <property type="entry name" value="PorP/SprF_Bacteroidetes"/>
</dbReference>
<evidence type="ECO:0000256" key="1">
    <source>
        <dbReference type="SAM" id="SignalP"/>
    </source>
</evidence>
<gene>
    <name evidence="2" type="ORF">H9S92_07800</name>
</gene>
<evidence type="ECO:0000313" key="2">
    <source>
        <dbReference type="EMBL" id="MBC6994060.1"/>
    </source>
</evidence>
<dbReference type="Pfam" id="PF11751">
    <property type="entry name" value="PorP_SprF"/>
    <property type="match status" value="1"/>
</dbReference>
<dbReference type="NCBIfam" id="TIGR03519">
    <property type="entry name" value="T9SS_PorP_fam"/>
    <property type="match status" value="1"/>
</dbReference>
<keyword evidence="1" id="KW-0732">Signal</keyword>
<dbReference type="EMBL" id="JACSIT010000090">
    <property type="protein sequence ID" value="MBC6994060.1"/>
    <property type="molecule type" value="Genomic_DNA"/>
</dbReference>
<feature type="chain" id="PRO_5037988310" evidence="1">
    <location>
        <begin position="31"/>
        <end position="364"/>
    </location>
</feature>
<protein>
    <submittedName>
        <fullName evidence="2">PorP/SprF family type IX secretion system membrane protein</fullName>
    </submittedName>
</protein>
<name>A0A923T731_9BACT</name>
<dbReference type="AlphaFoldDB" id="A0A923T731"/>
<comment type="caution">
    <text evidence="2">The sequence shown here is derived from an EMBL/GenBank/DDBJ whole genome shotgun (WGS) entry which is preliminary data.</text>
</comment>
<dbReference type="Proteomes" id="UP000650081">
    <property type="component" value="Unassembled WGS sequence"/>
</dbReference>
<evidence type="ECO:0000313" key="3">
    <source>
        <dbReference type="Proteomes" id="UP000650081"/>
    </source>
</evidence>
<keyword evidence="3" id="KW-1185">Reference proteome</keyword>
<sequence length="364" mass="39520">MFCFSYRFSRIFLVALLLGGSLLLTNAVLAQDARYANLAATPQLTNPALTGVMNGQMRFTANYRELYTGLLGSEGYRSVGAGVELRRPAGNGNFFGLGGQLQRDEAGASEFTRTQGLLGLSYQQQIGGSRRGGTGHFLSGGAQLGFGQRGYDLNKLWFSEQYFFDNNTREAYLDRTLDTGEPFSGNGAGAYLDVNAGVAWFGTLGDRAGAYFGIATYHLNAPNVSPLPGQRDVLDQRYVVHGGGEIPLGRGDMSLLPAARFMTQGPAFEGLLGANVRYTERRWQEVALRAGLWAQLSNQSGDQPGLNAYIISVGLETERLQFGVNYDLSAGAVGTITNSRGGWELSMIYVQKANYRQRVNCPTF</sequence>
<organism evidence="2 3">
    <name type="scientific">Neolewinella lacunae</name>
    <dbReference type="NCBI Taxonomy" id="1517758"/>
    <lineage>
        <taxon>Bacteria</taxon>
        <taxon>Pseudomonadati</taxon>
        <taxon>Bacteroidota</taxon>
        <taxon>Saprospiria</taxon>
        <taxon>Saprospirales</taxon>
        <taxon>Lewinellaceae</taxon>
        <taxon>Neolewinella</taxon>
    </lineage>
</organism>